<feature type="coiled-coil region" evidence="1">
    <location>
        <begin position="1244"/>
        <end position="1299"/>
    </location>
</feature>
<feature type="region of interest" description="Disordered" evidence="2">
    <location>
        <begin position="539"/>
        <end position="581"/>
    </location>
</feature>
<reference evidence="4" key="1">
    <citation type="submission" date="2025-08" db="UniProtKB">
        <authorList>
            <consortium name="RefSeq"/>
        </authorList>
    </citation>
    <scope>IDENTIFICATION</scope>
</reference>
<organism evidence="3 4">
    <name type="scientific">Octopus sinensis</name>
    <name type="common">East Asian common octopus</name>
    <dbReference type="NCBI Taxonomy" id="2607531"/>
    <lineage>
        <taxon>Eukaryota</taxon>
        <taxon>Metazoa</taxon>
        <taxon>Spiralia</taxon>
        <taxon>Lophotrochozoa</taxon>
        <taxon>Mollusca</taxon>
        <taxon>Cephalopoda</taxon>
        <taxon>Coleoidea</taxon>
        <taxon>Octopodiformes</taxon>
        <taxon>Octopoda</taxon>
        <taxon>Incirrata</taxon>
        <taxon>Octopodidae</taxon>
        <taxon>Octopus</taxon>
    </lineage>
</organism>
<evidence type="ECO:0000256" key="2">
    <source>
        <dbReference type="SAM" id="MobiDB-lite"/>
    </source>
</evidence>
<evidence type="ECO:0000256" key="1">
    <source>
        <dbReference type="SAM" id="Coils"/>
    </source>
</evidence>
<protein>
    <submittedName>
        <fullName evidence="4">Centriolin-like isoform X2</fullName>
    </submittedName>
</protein>
<dbReference type="PANTHER" id="PTHR47357:SF1">
    <property type="entry name" value="SPINDLE POLE BODY COMPONENT 110"/>
    <property type="match status" value="1"/>
</dbReference>
<dbReference type="PANTHER" id="PTHR47357">
    <property type="entry name" value="COP1-INTERACTIVE PROTEIN 1"/>
    <property type="match status" value="1"/>
</dbReference>
<sequence length="1517" mass="175208">MLGKEEEYIQQLAATEAHAAHWESQAKQQQQQYSEELKGKHLENNLHKAQQQACIQVISQDLDNARRTADDLQKLLDERQKQLQSELENANMSEQMIAGQEEELSHLYNILEQQRDEISNLNGALDQLYGQNPDARGSSYDAEVNRLRDEVNSLRETLAMQSSYMENMPKFSTGTSTDPHLPQTQPTLPQVSNAQYISDDPGHFNGFQAFPSDNALDYQISPSPFNQTAAPQVPLELSPTLQQVSPPKNVYIQPQPVSVNSKDRRMDMAYIPSKQPSNFGSILVQPDHVGSESVQQFTNEAEQYDAPDHPVPEKSTTVHLTPHANRNLDIAPQNPFHADIISSGNSPTWQGVTTKFPSNVVTSSPKIIQPFQTQPILYVASPEKADHRNHTQAGAITQKISSQPVKNSCLLTPGVEEHLIQPENSMYPVNPTGSHYQNYNPLKTVSFKQPFVQSTSESHDTADSNLTGTLLPRRPIRFTSGSQYREPYRHSVNHQPQQLYTVTNHQPQQLYTEIEQQPQQLYSTTNQRQQLFNSTNYQTQQPQPLYNTSHQPQQVHNTASHQPQQPYTASNHQPQQLHAVSSYQPQQIFTTANNEPQKLYSVQAPIHPQAPPDVQTHMHPSGNIQYHTAIPGPPVASSSPVNLHTKDYGRQHGKQFSPIKTVLESNVQPTFPSRTCYHPEHEGMFCNIPEHSNLEHLVDKLQRKLARWKSRFQYQMQREEADTLQKKSKLMYKLKEQLEERRNELEALDLAIERQKRNQEKMMKEERQLMRDHKVAKEELLRLQQASSQNRKRKHIPNNYIETDSSSDSSFEDRESYKKQLKLQDELKCLEKTLFKRQAQLKDADAQLKEYKQNLNEAKLQAEETVRKHDSASSSLHTVRKETRELEERANKAGLQVITESGNLKRIKTEYKEMQQKKSTLEKVLADINVIISEKDMEFRKLDSKIQTSNQRLQLVQRELTVTSEAEREATKSLINSKETLEKTKLEISKLREQGEILALQVKDLNKHVCQKQKELSNIQEDLGRKKSDIDNLLREAQTAVVLKQRELKACHEKLVKLEGCHLELATVTRNKKGELEEVTKELEKQRQAASILNENINEEKQNLQTAIDQRKIVQANTDALKNQMEQKYAELEKTFKHLSEEKLNLSNLVKETDHHKKELKLLQQSVIEERSCSDKLIVERSNLQEKVSSLSREHNQLVKDHSEFDTKLNEAKTELCNVETTIKEKTSHLNSLRDDIQHEEDYISQCQSKKTMLETELESLQENISERQKELNMIEKSLQDAEIQMSNSKEKSEQINSANIDSQVILDHLTSEIKQQRILRCNQQNQVKVLQKQLEQLTYSFEEKTTEMEKISMINSEAREKLDSVMSEIKEAENQLQELRNKIGIFQKHSTEIKDVEQLKNELKIDVKLLNEQKSSLELHLNELKKDITRQLFLEHQPEKENLGNIIRYNDEEWRREALKEKLIEEQDHVRMQLQQKMHHHFDVLDSTKQQSEGVLNKLKHKLNILQDVFISNKGP</sequence>
<feature type="coiled-coil region" evidence="1">
    <location>
        <begin position="1174"/>
        <end position="1201"/>
    </location>
</feature>
<evidence type="ECO:0000313" key="3">
    <source>
        <dbReference type="Proteomes" id="UP000515154"/>
    </source>
</evidence>
<feature type="region of interest" description="Disordered" evidence="2">
    <location>
        <begin position="612"/>
        <end position="642"/>
    </location>
</feature>
<feature type="region of interest" description="Disordered" evidence="2">
    <location>
        <begin position="451"/>
        <end position="475"/>
    </location>
</feature>
<feature type="coiled-coil region" evidence="1">
    <location>
        <begin position="1356"/>
        <end position="1428"/>
    </location>
</feature>
<proteinExistence type="predicted"/>
<dbReference type="RefSeq" id="XP_029648959.2">
    <property type="nucleotide sequence ID" value="XM_029793099.2"/>
</dbReference>
<feature type="coiled-coil region" evidence="1">
    <location>
        <begin position="834"/>
        <end position="872"/>
    </location>
</feature>
<name>A0A6P7TD04_9MOLL</name>
<feature type="region of interest" description="Disordered" evidence="2">
    <location>
        <begin position="784"/>
        <end position="813"/>
    </location>
</feature>
<dbReference type="GO" id="GO:0005200">
    <property type="term" value="F:structural constituent of cytoskeleton"/>
    <property type="evidence" value="ECO:0007669"/>
    <property type="project" value="TreeGrafter"/>
</dbReference>
<evidence type="ECO:0000313" key="4">
    <source>
        <dbReference type="RefSeq" id="XP_029648959.2"/>
    </source>
</evidence>
<feature type="coiled-coil region" evidence="1">
    <location>
        <begin position="1069"/>
        <end position="1149"/>
    </location>
</feature>
<keyword evidence="3" id="KW-1185">Reference proteome</keyword>
<gene>
    <name evidence="4" type="primary">LOC115222796</name>
</gene>
<dbReference type="KEGG" id="osn:115222796"/>
<feature type="coiled-coil region" evidence="1">
    <location>
        <begin position="12"/>
        <end position="131"/>
    </location>
</feature>
<dbReference type="SUPFAM" id="SSF90257">
    <property type="entry name" value="Myosin rod fragments"/>
    <property type="match status" value="1"/>
</dbReference>
<dbReference type="Proteomes" id="UP000515154">
    <property type="component" value="Linkage group LG21"/>
</dbReference>
<keyword evidence="1" id="KW-0175">Coiled coil</keyword>
<feature type="coiled-coil region" evidence="1">
    <location>
        <begin position="974"/>
        <end position="1036"/>
    </location>
</feature>
<accession>A0A6P7TD04</accession>
<dbReference type="GO" id="GO:0005856">
    <property type="term" value="C:cytoskeleton"/>
    <property type="evidence" value="ECO:0007669"/>
    <property type="project" value="TreeGrafter"/>
</dbReference>